<dbReference type="Gene3D" id="3.30.70.120">
    <property type="match status" value="1"/>
</dbReference>
<evidence type="ECO:0000256" key="2">
    <source>
        <dbReference type="ARBA" id="ARBA00001946"/>
    </source>
</evidence>
<dbReference type="GO" id="GO:0005524">
    <property type="term" value="F:ATP binding"/>
    <property type="evidence" value="ECO:0007669"/>
    <property type="project" value="UniProtKB-KW"/>
</dbReference>
<keyword evidence="9 18" id="KW-0028">Amino-acid biosynthesis</keyword>
<comment type="subcellular location">
    <subcellularLocation>
        <location evidence="3 18">Cytoplasm</location>
    </subcellularLocation>
</comment>
<proteinExistence type="inferred from homology"/>
<evidence type="ECO:0000259" key="19">
    <source>
        <dbReference type="Pfam" id="PF01634"/>
    </source>
</evidence>
<dbReference type="GO" id="GO:0003879">
    <property type="term" value="F:ATP phosphoribosyltransferase activity"/>
    <property type="evidence" value="ECO:0007669"/>
    <property type="project" value="UniProtKB-UniRule"/>
</dbReference>
<evidence type="ECO:0000256" key="18">
    <source>
        <dbReference type="HAMAP-Rule" id="MF_00079"/>
    </source>
</evidence>
<dbReference type="SUPFAM" id="SSF53850">
    <property type="entry name" value="Periplasmic binding protein-like II"/>
    <property type="match status" value="1"/>
</dbReference>
<dbReference type="EMBL" id="BQKE01000001">
    <property type="protein sequence ID" value="GJM61761.1"/>
    <property type="molecule type" value="Genomic_DNA"/>
</dbReference>
<evidence type="ECO:0000256" key="12">
    <source>
        <dbReference type="ARBA" id="ARBA00022723"/>
    </source>
</evidence>
<comment type="similarity">
    <text evidence="5 18">Belongs to the ATP phosphoribosyltransferase family. Long subfamily.</text>
</comment>
<gene>
    <name evidence="18 21" type="primary">hisG</name>
    <name evidence="21" type="ORF">PEDI_23130</name>
</gene>
<comment type="activity regulation">
    <text evidence="18">Feedback inhibited by histidine.</text>
</comment>
<dbReference type="InterPro" id="IPR013820">
    <property type="entry name" value="ATP_PRibTrfase_cat"/>
</dbReference>
<evidence type="ECO:0000256" key="14">
    <source>
        <dbReference type="ARBA" id="ARBA00022840"/>
    </source>
</evidence>
<sequence length="286" mass="31482">MSTVLRLAVQKKGRLSESSLSLLKECGVKFSNNDRKLKATSTNFPIEFLFLRDDDIPDYVSSGVADIGIVGENEVAEKKKNVDLIKRLGFSKCRISLAIPKEVDYEGLKYFQGKKVATSYPVILRQFFEEQGVDTDIHTISGSVEIAPGIGLADGIFDIVSSGSTLISNGLKEVEKVFFSEAVLVANPGLDADKRAILDRLLFRIAAVQEARNFRYIMLNAPEEALKNIEEILPGAKSPTVTPLSTPGWVSLQAIIQEDEFWSVIEDIKSVGGEDIISLPIDKMIK</sequence>
<evidence type="ECO:0000256" key="11">
    <source>
        <dbReference type="ARBA" id="ARBA00022679"/>
    </source>
</evidence>
<evidence type="ECO:0000256" key="1">
    <source>
        <dbReference type="ARBA" id="ARBA00000915"/>
    </source>
</evidence>
<keyword evidence="11 18" id="KW-0808">Transferase</keyword>
<dbReference type="NCBIfam" id="TIGR03455">
    <property type="entry name" value="HisG_C-term"/>
    <property type="match status" value="1"/>
</dbReference>
<feature type="domain" description="Histidine biosynthesis HisG C-terminal" evidence="20">
    <location>
        <begin position="211"/>
        <end position="283"/>
    </location>
</feature>
<dbReference type="PROSITE" id="PS01316">
    <property type="entry name" value="ATP_P_PHORIBOSYLTR"/>
    <property type="match status" value="1"/>
</dbReference>
<dbReference type="InterPro" id="IPR001348">
    <property type="entry name" value="ATP_PRibTrfase_HisG"/>
</dbReference>
<keyword evidence="12 18" id="KW-0479">Metal-binding</keyword>
<organism evidence="21 22">
    <name type="scientific">Persicobacter diffluens</name>
    <dbReference type="NCBI Taxonomy" id="981"/>
    <lineage>
        <taxon>Bacteria</taxon>
        <taxon>Pseudomonadati</taxon>
        <taxon>Bacteroidota</taxon>
        <taxon>Cytophagia</taxon>
        <taxon>Cytophagales</taxon>
        <taxon>Persicobacteraceae</taxon>
        <taxon>Persicobacter</taxon>
    </lineage>
</organism>
<dbReference type="InterPro" id="IPR018198">
    <property type="entry name" value="ATP_PRibTrfase_CS"/>
</dbReference>
<keyword evidence="16 18" id="KW-0368">Histidine biosynthesis</keyword>
<dbReference type="Pfam" id="PF01634">
    <property type="entry name" value="HisG"/>
    <property type="match status" value="1"/>
</dbReference>
<evidence type="ECO:0000256" key="8">
    <source>
        <dbReference type="ARBA" id="ARBA00022490"/>
    </source>
</evidence>
<evidence type="ECO:0000256" key="13">
    <source>
        <dbReference type="ARBA" id="ARBA00022741"/>
    </source>
</evidence>
<evidence type="ECO:0000256" key="17">
    <source>
        <dbReference type="ARBA" id="ARBA00024861"/>
    </source>
</evidence>
<dbReference type="GO" id="GO:0000287">
    <property type="term" value="F:magnesium ion binding"/>
    <property type="evidence" value="ECO:0007669"/>
    <property type="project" value="UniProtKB-UniRule"/>
</dbReference>
<evidence type="ECO:0000259" key="20">
    <source>
        <dbReference type="Pfam" id="PF08029"/>
    </source>
</evidence>
<comment type="cofactor">
    <cofactor evidence="2 18">
        <name>Mg(2+)</name>
        <dbReference type="ChEBI" id="CHEBI:18420"/>
    </cofactor>
</comment>
<evidence type="ECO:0000256" key="5">
    <source>
        <dbReference type="ARBA" id="ARBA00007955"/>
    </source>
</evidence>
<dbReference type="GO" id="GO:0005737">
    <property type="term" value="C:cytoplasm"/>
    <property type="evidence" value="ECO:0007669"/>
    <property type="project" value="UniProtKB-SubCell"/>
</dbReference>
<dbReference type="PANTHER" id="PTHR21403:SF8">
    <property type="entry name" value="ATP PHOSPHORIBOSYLTRANSFERASE"/>
    <property type="match status" value="1"/>
</dbReference>
<dbReference type="PANTHER" id="PTHR21403">
    <property type="entry name" value="ATP PHOSPHORIBOSYLTRANSFERASE ATP-PRTASE"/>
    <property type="match status" value="1"/>
</dbReference>
<evidence type="ECO:0000256" key="9">
    <source>
        <dbReference type="ARBA" id="ARBA00022605"/>
    </source>
</evidence>
<evidence type="ECO:0000313" key="21">
    <source>
        <dbReference type="EMBL" id="GJM61761.1"/>
    </source>
</evidence>
<keyword evidence="14 18" id="KW-0067">ATP-binding</keyword>
<dbReference type="Gene3D" id="3.40.190.10">
    <property type="entry name" value="Periplasmic binding protein-like II"/>
    <property type="match status" value="2"/>
</dbReference>
<keyword evidence="13 18" id="KW-0547">Nucleotide-binding</keyword>
<evidence type="ECO:0000256" key="3">
    <source>
        <dbReference type="ARBA" id="ARBA00004496"/>
    </source>
</evidence>
<dbReference type="SUPFAM" id="SSF54913">
    <property type="entry name" value="GlnB-like"/>
    <property type="match status" value="1"/>
</dbReference>
<name>A0AAN4VXD4_9BACT</name>
<keyword evidence="15 18" id="KW-0460">Magnesium</keyword>
<dbReference type="InterPro" id="IPR013115">
    <property type="entry name" value="HisG_C"/>
</dbReference>
<dbReference type="InterPro" id="IPR011322">
    <property type="entry name" value="N-reg_PII-like_a/b"/>
</dbReference>
<dbReference type="Proteomes" id="UP001310022">
    <property type="component" value="Unassembled WGS sequence"/>
</dbReference>
<evidence type="ECO:0000313" key="22">
    <source>
        <dbReference type="Proteomes" id="UP001310022"/>
    </source>
</evidence>
<evidence type="ECO:0000256" key="16">
    <source>
        <dbReference type="ARBA" id="ARBA00023102"/>
    </source>
</evidence>
<keyword evidence="8 18" id="KW-0963">Cytoplasm</keyword>
<comment type="function">
    <text evidence="17 18">Catalyzes the condensation of ATP and 5-phosphoribose 1-diphosphate to form N'-(5'-phosphoribosyl)-ATP (PR-ATP). Has a crucial role in the pathway because the rate of histidine biosynthesis seems to be controlled primarily by regulation of HisG enzymatic activity.</text>
</comment>
<dbReference type="Pfam" id="PF08029">
    <property type="entry name" value="HisG_C"/>
    <property type="match status" value="1"/>
</dbReference>
<feature type="domain" description="ATP phosphoribosyltransferase catalytic" evidence="19">
    <location>
        <begin position="52"/>
        <end position="206"/>
    </location>
</feature>
<protein>
    <recommendedName>
        <fullName evidence="7 18">ATP phosphoribosyltransferase</fullName>
        <shortName evidence="18">ATP-PRT</shortName>
        <shortName evidence="18">ATP-PRTase</shortName>
        <ecNumber evidence="6 18">2.4.2.17</ecNumber>
    </recommendedName>
</protein>
<comment type="caution">
    <text evidence="21">The sequence shown here is derived from an EMBL/GenBank/DDBJ whole genome shotgun (WGS) entry which is preliminary data.</text>
</comment>
<reference evidence="21 22" key="1">
    <citation type="submission" date="2021-12" db="EMBL/GenBank/DDBJ databases">
        <title>Genome sequencing of bacteria with rrn-lacking chromosome and rrn-plasmid.</title>
        <authorList>
            <person name="Anda M."/>
            <person name="Iwasaki W."/>
        </authorList>
    </citation>
    <scope>NUCLEOTIDE SEQUENCE [LARGE SCALE GENOMIC DNA]</scope>
    <source>
        <strain evidence="21 22">NBRC 15940</strain>
    </source>
</reference>
<dbReference type="AlphaFoldDB" id="A0AAN4VXD4"/>
<accession>A0AAN4VXD4</accession>
<dbReference type="InterPro" id="IPR015867">
    <property type="entry name" value="N-reg_PII/ATP_PRibTrfase_C"/>
</dbReference>
<comment type="catalytic activity">
    <reaction evidence="1 18">
        <text>1-(5-phospho-beta-D-ribosyl)-ATP + diphosphate = 5-phospho-alpha-D-ribose 1-diphosphate + ATP</text>
        <dbReference type="Rhea" id="RHEA:18473"/>
        <dbReference type="ChEBI" id="CHEBI:30616"/>
        <dbReference type="ChEBI" id="CHEBI:33019"/>
        <dbReference type="ChEBI" id="CHEBI:58017"/>
        <dbReference type="ChEBI" id="CHEBI:73183"/>
        <dbReference type="EC" id="2.4.2.17"/>
    </reaction>
</comment>
<evidence type="ECO:0000256" key="7">
    <source>
        <dbReference type="ARBA" id="ARBA00020998"/>
    </source>
</evidence>
<keyword evidence="22" id="KW-1185">Reference proteome</keyword>
<dbReference type="NCBIfam" id="TIGR00070">
    <property type="entry name" value="hisG"/>
    <property type="match status" value="1"/>
</dbReference>
<dbReference type="GO" id="GO:0000105">
    <property type="term" value="P:L-histidine biosynthetic process"/>
    <property type="evidence" value="ECO:0007669"/>
    <property type="project" value="UniProtKB-UniRule"/>
</dbReference>
<dbReference type="InterPro" id="IPR020621">
    <property type="entry name" value="ATP-PRT_HisG_long"/>
</dbReference>
<evidence type="ECO:0000256" key="6">
    <source>
        <dbReference type="ARBA" id="ARBA00011946"/>
    </source>
</evidence>
<comment type="pathway">
    <text evidence="4 18">Amino-acid biosynthesis; L-histidine biosynthesis; L-histidine from 5-phospho-alpha-D-ribose 1-diphosphate: step 1/9.</text>
</comment>
<dbReference type="HAMAP" id="MF_00079">
    <property type="entry name" value="HisG_Long"/>
    <property type="match status" value="1"/>
</dbReference>
<evidence type="ECO:0000256" key="10">
    <source>
        <dbReference type="ARBA" id="ARBA00022676"/>
    </source>
</evidence>
<keyword evidence="10 18" id="KW-0328">Glycosyltransferase</keyword>
<dbReference type="EC" id="2.4.2.17" evidence="6 18"/>
<dbReference type="FunFam" id="3.40.190.10:FF:000008">
    <property type="entry name" value="ATP phosphoribosyltransferase"/>
    <property type="match status" value="1"/>
</dbReference>
<dbReference type="FunFam" id="3.30.70.120:FF:000002">
    <property type="entry name" value="ATP phosphoribosyltransferase"/>
    <property type="match status" value="1"/>
</dbReference>
<evidence type="ECO:0000256" key="15">
    <source>
        <dbReference type="ARBA" id="ARBA00022842"/>
    </source>
</evidence>
<evidence type="ECO:0000256" key="4">
    <source>
        <dbReference type="ARBA" id="ARBA00004667"/>
    </source>
</evidence>
<dbReference type="RefSeq" id="WP_053405750.1">
    <property type="nucleotide sequence ID" value="NZ_BQKE01000001.1"/>
</dbReference>